<protein>
    <submittedName>
        <fullName evidence="2">Uncharacterized protein</fullName>
    </submittedName>
</protein>
<organism evidence="2 3">
    <name type="scientific">Mycolicibacter heraklionensis</name>
    <dbReference type="NCBI Taxonomy" id="512402"/>
    <lineage>
        <taxon>Bacteria</taxon>
        <taxon>Bacillati</taxon>
        <taxon>Actinomycetota</taxon>
        <taxon>Actinomycetes</taxon>
        <taxon>Mycobacteriales</taxon>
        <taxon>Mycobacteriaceae</taxon>
        <taxon>Mycolicibacter</taxon>
    </lineage>
</organism>
<sequence length="108" mass="12857">MIPRRRWRRARHWPRPAWPQPPRRPPVPWPTRRKPSSARSPPATTTSLPASPVSRPTILHTAPFPTSRRMPTPRPSTPRPNRCAVRCWSAERHWRPRRSRQHRHSWSP</sequence>
<feature type="compositionally biased region" description="Pro residues" evidence="1">
    <location>
        <begin position="16"/>
        <end position="29"/>
    </location>
</feature>
<proteinExistence type="predicted"/>
<accession>A0ABR5FIY7</accession>
<comment type="caution">
    <text evidence="2">The sequence shown here is derived from an EMBL/GenBank/DDBJ whole genome shotgun (WGS) entry which is preliminary data.</text>
</comment>
<evidence type="ECO:0000313" key="3">
    <source>
        <dbReference type="Proteomes" id="UP000036464"/>
    </source>
</evidence>
<name>A0ABR5FIY7_9MYCO</name>
<dbReference type="EMBL" id="LDPO01000002">
    <property type="protein sequence ID" value="KLO30872.1"/>
    <property type="molecule type" value="Genomic_DNA"/>
</dbReference>
<gene>
    <name evidence="2" type="ORF">ABW16_03940</name>
</gene>
<reference evidence="2 3" key="1">
    <citation type="submission" date="2015-05" db="EMBL/GenBank/DDBJ databases">
        <title>Genome sequence of Mycobacterium heraklionense Davo strain.</title>
        <authorList>
            <person name="Greninger A.L."/>
            <person name="Cunningham G."/>
            <person name="Miller S."/>
        </authorList>
    </citation>
    <scope>NUCLEOTIDE SEQUENCE [LARGE SCALE GENOMIC DNA]</scope>
    <source>
        <strain evidence="2 3">Davo</strain>
    </source>
</reference>
<evidence type="ECO:0000256" key="1">
    <source>
        <dbReference type="SAM" id="MobiDB-lite"/>
    </source>
</evidence>
<keyword evidence="3" id="KW-1185">Reference proteome</keyword>
<evidence type="ECO:0000313" key="2">
    <source>
        <dbReference type="EMBL" id="KLO30872.1"/>
    </source>
</evidence>
<dbReference type="Proteomes" id="UP000036464">
    <property type="component" value="Unassembled WGS sequence"/>
</dbReference>
<feature type="compositionally biased region" description="Low complexity" evidence="1">
    <location>
        <begin position="37"/>
        <end position="54"/>
    </location>
</feature>
<feature type="region of interest" description="Disordered" evidence="1">
    <location>
        <begin position="1"/>
        <end position="83"/>
    </location>
</feature>
<feature type="compositionally biased region" description="Basic residues" evidence="1">
    <location>
        <begin position="1"/>
        <end position="14"/>
    </location>
</feature>